<dbReference type="GO" id="GO:0008998">
    <property type="term" value="F:ribonucleoside-triphosphate reductase (thioredoxin) activity"/>
    <property type="evidence" value="ECO:0007669"/>
    <property type="project" value="InterPro"/>
</dbReference>
<dbReference type="Proteomes" id="UP001230629">
    <property type="component" value="Unassembled WGS sequence"/>
</dbReference>
<comment type="caution">
    <text evidence="1">The sequence shown here is derived from an EMBL/GenBank/DDBJ whole genome shotgun (WGS) entry which is preliminary data.</text>
</comment>
<dbReference type="Pfam" id="PF13597">
    <property type="entry name" value="NRDD"/>
    <property type="match status" value="1"/>
</dbReference>
<dbReference type="EMBL" id="JASOIH010000668">
    <property type="protein sequence ID" value="MDK6900887.1"/>
    <property type="molecule type" value="Genomic_DNA"/>
</dbReference>
<evidence type="ECO:0000313" key="2">
    <source>
        <dbReference type="Proteomes" id="UP001230629"/>
    </source>
</evidence>
<name>A0AAW6Y164_STRAG</name>
<gene>
    <name evidence="1" type="primary">nrdD</name>
    <name evidence="1" type="ORF">QP229_13105</name>
</gene>
<organism evidence="1 2">
    <name type="scientific">Streptococcus agalactiae</name>
    <dbReference type="NCBI Taxonomy" id="1311"/>
    <lineage>
        <taxon>Bacteria</taxon>
        <taxon>Bacillati</taxon>
        <taxon>Bacillota</taxon>
        <taxon>Bacilli</taxon>
        <taxon>Lactobacillales</taxon>
        <taxon>Streptococcaceae</taxon>
        <taxon>Streptococcus</taxon>
    </lineage>
</organism>
<sequence>QIAQIIANVASSQYGGCSVDRCDEVLAPYAELNYAKHLKDAQRWVAEDKRDEYCWEKTKKDIYDAMQSLEYEINTLYS</sequence>
<dbReference type="EC" id="1.1.98.6" evidence="1"/>
<dbReference type="SUPFAM" id="SSF51998">
    <property type="entry name" value="PFL-like glycyl radical enzymes"/>
    <property type="match status" value="1"/>
</dbReference>
<feature type="non-terminal residue" evidence="1">
    <location>
        <position position="1"/>
    </location>
</feature>
<dbReference type="Gene3D" id="3.20.70.20">
    <property type="match status" value="1"/>
</dbReference>
<keyword evidence="1" id="KW-0560">Oxidoreductase</keyword>
<dbReference type="GO" id="GO:0006260">
    <property type="term" value="P:DNA replication"/>
    <property type="evidence" value="ECO:0007669"/>
    <property type="project" value="InterPro"/>
</dbReference>
<dbReference type="AlphaFoldDB" id="A0AAW6Y164"/>
<reference evidence="1" key="1">
    <citation type="submission" date="2023-05" db="EMBL/GenBank/DDBJ databases">
        <title>Cataloging the Phylogenetic Diversity of Human Bladder Bacteria.</title>
        <authorList>
            <person name="Du J."/>
        </authorList>
    </citation>
    <scope>NUCLEOTIDE SEQUENCE</scope>
    <source>
        <strain evidence="1">UMB8703</strain>
    </source>
</reference>
<accession>A0AAW6Y164</accession>
<proteinExistence type="predicted"/>
<dbReference type="InterPro" id="IPR012833">
    <property type="entry name" value="NrdD"/>
</dbReference>
<evidence type="ECO:0000313" key="1">
    <source>
        <dbReference type="EMBL" id="MDK6900887.1"/>
    </source>
</evidence>
<feature type="non-terminal residue" evidence="1">
    <location>
        <position position="78"/>
    </location>
</feature>
<protein>
    <submittedName>
        <fullName evidence="1">Anaerobic ribonucleoside-triphosphate reductase</fullName>
        <ecNumber evidence="1">1.1.98.6</ecNumber>
    </submittedName>
</protein>